<gene>
    <name evidence="13" type="ORF">TCAL_09429</name>
</gene>
<evidence type="ECO:0000256" key="2">
    <source>
        <dbReference type="ARBA" id="ARBA00004236"/>
    </source>
</evidence>
<evidence type="ECO:0000256" key="3">
    <source>
        <dbReference type="ARBA" id="ARBA00004496"/>
    </source>
</evidence>
<proteinExistence type="inferred from homology"/>
<keyword evidence="5" id="KW-1003">Cell membrane</keyword>
<evidence type="ECO:0000256" key="6">
    <source>
        <dbReference type="ARBA" id="ARBA00022490"/>
    </source>
</evidence>
<evidence type="ECO:0000313" key="13">
    <source>
        <dbReference type="EMBL" id="TRY80112.1"/>
    </source>
</evidence>
<dbReference type="GO" id="GO:0005544">
    <property type="term" value="F:calcium-dependent phospholipid binding"/>
    <property type="evidence" value="ECO:0007669"/>
    <property type="project" value="InterPro"/>
</dbReference>
<evidence type="ECO:0000313" key="14">
    <source>
        <dbReference type="Proteomes" id="UP000318571"/>
    </source>
</evidence>
<dbReference type="Proteomes" id="UP000318571">
    <property type="component" value="Chromosome 6"/>
</dbReference>
<dbReference type="CDD" id="cd04047">
    <property type="entry name" value="C2B_Copine"/>
    <property type="match status" value="1"/>
</dbReference>
<evidence type="ECO:0000256" key="4">
    <source>
        <dbReference type="ARBA" id="ARBA00009048"/>
    </source>
</evidence>
<dbReference type="GO" id="GO:0005737">
    <property type="term" value="C:cytoplasm"/>
    <property type="evidence" value="ECO:0007669"/>
    <property type="project" value="UniProtKB-SubCell"/>
</dbReference>
<dbReference type="Gene3D" id="2.60.40.150">
    <property type="entry name" value="C2 domain"/>
    <property type="match status" value="1"/>
</dbReference>
<evidence type="ECO:0000256" key="11">
    <source>
        <dbReference type="ARBA" id="ARBA00023242"/>
    </source>
</evidence>
<evidence type="ECO:0000256" key="7">
    <source>
        <dbReference type="ARBA" id="ARBA00022723"/>
    </source>
</evidence>
<dbReference type="Pfam" id="PF00168">
    <property type="entry name" value="C2"/>
    <property type="match status" value="1"/>
</dbReference>
<dbReference type="PANTHER" id="PTHR10857:SF106">
    <property type="entry name" value="C2 DOMAIN-CONTAINING PROTEIN"/>
    <property type="match status" value="1"/>
</dbReference>
<comment type="subcellular location">
    <subcellularLocation>
        <location evidence="2">Cell membrane</location>
    </subcellularLocation>
    <subcellularLocation>
        <location evidence="3">Cytoplasm</location>
    </subcellularLocation>
    <subcellularLocation>
        <location evidence="1">Nucleus</location>
    </subcellularLocation>
</comment>
<dbReference type="InterPro" id="IPR000008">
    <property type="entry name" value="C2_dom"/>
</dbReference>
<dbReference type="SMART" id="SM00239">
    <property type="entry name" value="C2"/>
    <property type="match status" value="1"/>
</dbReference>
<sequence>MADIVRAKNNKLERGLSPYRHEPGDCGMITVFSEEKSGLTDLIEFELSGSNLDKKDIFSQSDPFFTISRVNADGSDTAVYRSEWIKDNADPDWSAVKISSGKLCNGDWNRRLKFEIFDHDNDGGHDFIGEFYTTLEEMSAGEGFQILQWDVINPDMKRGSKHHRKDYINSGTVILKSITVQQDTSFLDYIRGGLRLHFVVAVDFTMSNVDPSQRDSLHFCDRDRLENPYTMAIKAVGDIFQDYDYDSSNELHCLEQKAIAESFEDEDKQFIALGFGGLFHGRLSHCFPLNGNPRRPQCKGIDGVIQAYYKSLASVPLSEPTCYAPCIDYVKCMAEAMQGGSDYCVLLIITDGGISDLEETKRILVENSHLPMSIILVGLGKGDMSSMDILDDDRRTMSFKGVKAERDIVQFVEMNQFLPERCLDPVTFHSAMDGANAKYHLAKDVLAEIPGQVVQYMQRNGVKPGVPDVNAAMRRLQNFNFND</sequence>
<keyword evidence="9" id="KW-0106">Calcium</keyword>
<dbReference type="SUPFAM" id="SSF49562">
    <property type="entry name" value="C2 domain (Calcium/lipid-binding domain, CaLB)"/>
    <property type="match status" value="1"/>
</dbReference>
<dbReference type="PANTHER" id="PTHR10857">
    <property type="entry name" value="COPINE"/>
    <property type="match status" value="1"/>
</dbReference>
<comment type="similarity">
    <text evidence="4">Belongs to the copine family.</text>
</comment>
<dbReference type="GO" id="GO:0005886">
    <property type="term" value="C:plasma membrane"/>
    <property type="evidence" value="ECO:0007669"/>
    <property type="project" value="UniProtKB-SubCell"/>
</dbReference>
<evidence type="ECO:0000256" key="10">
    <source>
        <dbReference type="ARBA" id="ARBA00023136"/>
    </source>
</evidence>
<keyword evidence="7" id="KW-0479">Metal-binding</keyword>
<dbReference type="FunFam" id="2.60.40.150:FF:000042">
    <property type="entry name" value="Copine 3"/>
    <property type="match status" value="1"/>
</dbReference>
<dbReference type="InterPro" id="IPR010734">
    <property type="entry name" value="Copine_C"/>
</dbReference>
<dbReference type="OMA" id="LMILVYF"/>
<organism evidence="13 14">
    <name type="scientific">Tigriopus californicus</name>
    <name type="common">Marine copepod</name>
    <dbReference type="NCBI Taxonomy" id="6832"/>
    <lineage>
        <taxon>Eukaryota</taxon>
        <taxon>Metazoa</taxon>
        <taxon>Ecdysozoa</taxon>
        <taxon>Arthropoda</taxon>
        <taxon>Crustacea</taxon>
        <taxon>Multicrustacea</taxon>
        <taxon>Hexanauplia</taxon>
        <taxon>Copepoda</taxon>
        <taxon>Harpacticoida</taxon>
        <taxon>Harpacticidae</taxon>
        <taxon>Tigriopus</taxon>
    </lineage>
</organism>
<dbReference type="GO" id="GO:0046872">
    <property type="term" value="F:metal ion binding"/>
    <property type="evidence" value="ECO:0007669"/>
    <property type="project" value="UniProtKB-KW"/>
</dbReference>
<dbReference type="GO" id="GO:0032991">
    <property type="term" value="C:protein-containing complex"/>
    <property type="evidence" value="ECO:0007669"/>
    <property type="project" value="UniProtKB-ARBA"/>
</dbReference>
<keyword evidence="14" id="KW-1185">Reference proteome</keyword>
<dbReference type="InterPro" id="IPR036465">
    <property type="entry name" value="vWFA_dom_sf"/>
</dbReference>
<evidence type="ECO:0000259" key="12">
    <source>
        <dbReference type="PROSITE" id="PS50004"/>
    </source>
</evidence>
<dbReference type="EMBL" id="VCGU01000002">
    <property type="protein sequence ID" value="TRY80112.1"/>
    <property type="molecule type" value="Genomic_DNA"/>
</dbReference>
<keyword evidence="6" id="KW-0963">Cytoplasm</keyword>
<evidence type="ECO:0000256" key="8">
    <source>
        <dbReference type="ARBA" id="ARBA00022737"/>
    </source>
</evidence>
<dbReference type="InterPro" id="IPR037768">
    <property type="entry name" value="C2B_Copine"/>
</dbReference>
<dbReference type="STRING" id="6832.A0A553PR17"/>
<dbReference type="AlphaFoldDB" id="A0A553PR17"/>
<evidence type="ECO:0000256" key="9">
    <source>
        <dbReference type="ARBA" id="ARBA00022837"/>
    </source>
</evidence>
<keyword evidence="8" id="KW-0677">Repeat</keyword>
<dbReference type="PROSITE" id="PS50004">
    <property type="entry name" value="C2"/>
    <property type="match status" value="1"/>
</dbReference>
<dbReference type="InterPro" id="IPR035892">
    <property type="entry name" value="C2_domain_sf"/>
</dbReference>
<evidence type="ECO:0000256" key="5">
    <source>
        <dbReference type="ARBA" id="ARBA00022475"/>
    </source>
</evidence>
<dbReference type="Pfam" id="PF07002">
    <property type="entry name" value="Copine"/>
    <property type="match status" value="1"/>
</dbReference>
<comment type="caution">
    <text evidence="13">The sequence shown here is derived from an EMBL/GenBank/DDBJ whole genome shotgun (WGS) entry which is preliminary data.</text>
</comment>
<dbReference type="InterPro" id="IPR045052">
    <property type="entry name" value="Copine"/>
</dbReference>
<keyword evidence="11" id="KW-0539">Nucleus</keyword>
<dbReference type="GO" id="GO:0071277">
    <property type="term" value="P:cellular response to calcium ion"/>
    <property type="evidence" value="ECO:0007669"/>
    <property type="project" value="TreeGrafter"/>
</dbReference>
<protein>
    <recommendedName>
        <fullName evidence="12">C2 domain-containing protein</fullName>
    </recommendedName>
</protein>
<accession>A0A553PR17</accession>
<feature type="domain" description="C2" evidence="12">
    <location>
        <begin position="23"/>
        <end position="150"/>
    </location>
</feature>
<name>A0A553PR17_TIGCA</name>
<reference evidence="13 14" key="1">
    <citation type="journal article" date="2018" name="Nat. Ecol. Evol.">
        <title>Genomic signatures of mitonuclear coevolution across populations of Tigriopus californicus.</title>
        <authorList>
            <person name="Barreto F.S."/>
            <person name="Watson E.T."/>
            <person name="Lima T.G."/>
            <person name="Willett C.S."/>
            <person name="Edmands S."/>
            <person name="Li W."/>
            <person name="Burton R.S."/>
        </authorList>
    </citation>
    <scope>NUCLEOTIDE SEQUENCE [LARGE SCALE GENOMIC DNA]</scope>
    <source>
        <strain evidence="13 14">San Diego</strain>
    </source>
</reference>
<dbReference type="SUPFAM" id="SSF53300">
    <property type="entry name" value="vWA-like"/>
    <property type="match status" value="1"/>
</dbReference>
<keyword evidence="10" id="KW-0472">Membrane</keyword>
<dbReference type="GO" id="GO:0005634">
    <property type="term" value="C:nucleus"/>
    <property type="evidence" value="ECO:0007669"/>
    <property type="project" value="UniProtKB-SubCell"/>
</dbReference>
<evidence type="ECO:0000256" key="1">
    <source>
        <dbReference type="ARBA" id="ARBA00004123"/>
    </source>
</evidence>